<reference evidence="1" key="1">
    <citation type="submission" date="2020-04" db="EMBL/GenBank/DDBJ databases">
        <authorList>
            <person name="Chiriac C."/>
            <person name="Salcher M."/>
            <person name="Ghai R."/>
            <person name="Kavagutti S V."/>
        </authorList>
    </citation>
    <scope>NUCLEOTIDE SEQUENCE</scope>
</reference>
<dbReference type="EMBL" id="LR796743">
    <property type="protein sequence ID" value="CAB4163621.1"/>
    <property type="molecule type" value="Genomic_DNA"/>
</dbReference>
<evidence type="ECO:0000313" key="1">
    <source>
        <dbReference type="EMBL" id="CAB4163621.1"/>
    </source>
</evidence>
<sequence length="114" mass="13095">MTPYEQAAGLYADEASFQADLLPHLVSGYVIANPSLFILFRPVLSTASPADIANPWKQFDKPDAWYVWLMAGKARELYQYMPYPLPLLGFARFNQPARFHPLERFKELACIRRS</sequence>
<organism evidence="1">
    <name type="scientific">uncultured Caudovirales phage</name>
    <dbReference type="NCBI Taxonomy" id="2100421"/>
    <lineage>
        <taxon>Viruses</taxon>
        <taxon>Duplodnaviria</taxon>
        <taxon>Heunggongvirae</taxon>
        <taxon>Uroviricota</taxon>
        <taxon>Caudoviricetes</taxon>
        <taxon>Peduoviridae</taxon>
        <taxon>Maltschvirus</taxon>
        <taxon>Maltschvirus maltsch</taxon>
    </lineage>
</organism>
<accession>A0A6J5P2P2</accession>
<proteinExistence type="predicted"/>
<gene>
    <name evidence="1" type="ORF">UFOVP813_37</name>
</gene>
<name>A0A6J5P2P2_9CAUD</name>
<protein>
    <submittedName>
        <fullName evidence="1">Uncharacterized protein</fullName>
    </submittedName>
</protein>